<accession>A0A645HM05</accession>
<dbReference type="AlphaFoldDB" id="A0A645HM05"/>
<reference evidence="1" key="1">
    <citation type="submission" date="2019-08" db="EMBL/GenBank/DDBJ databases">
        <authorList>
            <person name="Kucharzyk K."/>
            <person name="Murdoch R.W."/>
            <person name="Higgins S."/>
            <person name="Loffler F."/>
        </authorList>
    </citation>
    <scope>NUCLEOTIDE SEQUENCE</scope>
</reference>
<dbReference type="EMBL" id="VSSQ01096257">
    <property type="protein sequence ID" value="MPN40068.1"/>
    <property type="molecule type" value="Genomic_DNA"/>
</dbReference>
<name>A0A645HM05_9ZZZZ</name>
<sequence length="79" mass="8892">MPLPTQKKHKRHQHKPRYVVKHPVDGSYKVGKPCFDSIEEGGICGRKAAHRLIDGICIQVNFKRKIKQPAHTTSLPIAA</sequence>
<evidence type="ECO:0000313" key="1">
    <source>
        <dbReference type="EMBL" id="MPN40068.1"/>
    </source>
</evidence>
<organism evidence="1">
    <name type="scientific">bioreactor metagenome</name>
    <dbReference type="NCBI Taxonomy" id="1076179"/>
    <lineage>
        <taxon>unclassified sequences</taxon>
        <taxon>metagenomes</taxon>
        <taxon>ecological metagenomes</taxon>
    </lineage>
</organism>
<proteinExistence type="predicted"/>
<gene>
    <name evidence="1" type="ORF">SDC9_187603</name>
</gene>
<protein>
    <submittedName>
        <fullName evidence="1">Uncharacterized protein</fullName>
    </submittedName>
</protein>
<comment type="caution">
    <text evidence="1">The sequence shown here is derived from an EMBL/GenBank/DDBJ whole genome shotgun (WGS) entry which is preliminary data.</text>
</comment>